<dbReference type="STRING" id="174720.A0A0N5BXS5"/>
<dbReference type="SMART" id="SM00325">
    <property type="entry name" value="RhoGEF"/>
    <property type="match status" value="1"/>
</dbReference>
<feature type="compositionally biased region" description="Acidic residues" evidence="2">
    <location>
        <begin position="11"/>
        <end position="21"/>
    </location>
</feature>
<dbReference type="Gene3D" id="1.20.900.10">
    <property type="entry name" value="Dbl homology (DH) domain"/>
    <property type="match status" value="1"/>
</dbReference>
<evidence type="ECO:0000313" key="5">
    <source>
        <dbReference type="WBParaSite" id="SPAL_0001059400.1"/>
    </source>
</evidence>
<evidence type="ECO:0000313" key="4">
    <source>
        <dbReference type="Proteomes" id="UP000046392"/>
    </source>
</evidence>
<feature type="region of interest" description="Disordered" evidence="2">
    <location>
        <begin position="1"/>
        <end position="103"/>
    </location>
</feature>
<dbReference type="InterPro" id="IPR039919">
    <property type="entry name" value="ARHGEF10/ARHGEF17"/>
</dbReference>
<evidence type="ECO:0000256" key="1">
    <source>
        <dbReference type="ARBA" id="ARBA00022658"/>
    </source>
</evidence>
<dbReference type="PROSITE" id="PS00741">
    <property type="entry name" value="DH_1"/>
    <property type="match status" value="1"/>
</dbReference>
<accession>A0A0N5BXS5</accession>
<dbReference type="SUPFAM" id="SSF50998">
    <property type="entry name" value="Quinoprotein alcohol dehydrogenase-like"/>
    <property type="match status" value="1"/>
</dbReference>
<proteinExistence type="predicted"/>
<evidence type="ECO:0000259" key="3">
    <source>
        <dbReference type="PROSITE" id="PS50010"/>
    </source>
</evidence>
<dbReference type="GO" id="GO:0035556">
    <property type="term" value="P:intracellular signal transduction"/>
    <property type="evidence" value="ECO:0007669"/>
    <property type="project" value="InterPro"/>
</dbReference>
<feature type="compositionally biased region" description="Low complexity" evidence="2">
    <location>
        <begin position="267"/>
        <end position="286"/>
    </location>
</feature>
<reference evidence="5" key="1">
    <citation type="submission" date="2017-02" db="UniProtKB">
        <authorList>
            <consortium name="WormBaseParasite"/>
        </authorList>
    </citation>
    <scope>IDENTIFICATION</scope>
</reference>
<dbReference type="InterPro" id="IPR000219">
    <property type="entry name" value="DH_dom"/>
</dbReference>
<dbReference type="WBParaSite" id="SPAL_0001059400.1">
    <property type="protein sequence ID" value="SPAL_0001059400.1"/>
    <property type="gene ID" value="SPAL_0001059400"/>
</dbReference>
<dbReference type="PANTHER" id="PTHR12877:SF15">
    <property type="entry name" value="RHO GUANINE NUCLEOTIDE EXCHANGE FACTOR 17"/>
    <property type="match status" value="1"/>
</dbReference>
<protein>
    <submittedName>
        <fullName evidence="5">DH domain-containing protein</fullName>
    </submittedName>
</protein>
<dbReference type="InterPro" id="IPR035899">
    <property type="entry name" value="DBL_dom_sf"/>
</dbReference>
<feature type="region of interest" description="Disordered" evidence="2">
    <location>
        <begin position="264"/>
        <end position="293"/>
    </location>
</feature>
<dbReference type="SUPFAM" id="SSF48065">
    <property type="entry name" value="DBL homology domain (DH-domain)"/>
    <property type="match status" value="1"/>
</dbReference>
<sequence length="1349" mass="154081">MLRKNRFNGNDADDSDLDSNDELNQHYKIKPPIKRSSTASPGCKNRQKYYYRRRSDVPSVSNSYSYLTGKKNYRRKSSIERSSKSLNKSKSNLRKTNSEPNVEQVQNNQINLIKNLLDTLSIPIIRHQSTSAHDIWMTPRQSLVPDDYMSVTEDEYINTEIKELREAAESIQSLQRSLKLPISRTSDISLENSETFDDGVSGDSSKKFYKDNSLNLPTSTTSITTTHYGLHPRGVMQFLPSVKPNSLSPRMDTYRFNRNGAKFSIDSSSTDTSSNNETNSRSNSNNKLTPDSRTQSIISDGFIKFENDSISYNYTPKDLTENNSSISLPSFKNNEEIYFNSSNIKIYRTNEEGEMFQSTHTECGELYDSDKGANSIASVSRFSDLLKSFKNKDLLKDETLDDEINEDWDKSSTKFSNTSSYDISSLLPPLNKISMYGSQTLHPNLLQLPTINTSHSTPKLDQTLLQADKILWKKRSRASLRRHQDVRILAIRELFETEKSYVESLDYIVQKFMRPLKQPMEGAVIDSETIDKIFYKIPEILAHHQVLLAALYSRIKCVANGDYIIADVLMAHFKKVSMIETYIAFVNNFKAAKQAIHDARQKPSFDKFYRNFCKKNHSKLDLDSILILPIQKIPRYELLLKQIIKHTSVEHFEYEKLMLVKHYVHELAVKINKQRDDNDYETQNLLRYDLVALSTQNNDVKKGRCIFMTSDQMIIASFKNKANNNCFIPNYGKNIKNLFNIQHSNFLNENKFKLLMKISLNDVDICRDTLTLLNEVKKELKIVQEDSSILNKMMDLSKLLECPSKKELSLLIEECYLEKLKQKKNLEERMQFDSDLTSVDLQILTFDGIEKLNIQFGNADKRATWEKNLVESKKALINDSNINFEPPEFVTSLPLKLRNGLDLSVATPTFEKSIEGASNLWIASTDKFSGQISTININGVPTVESSTFIGNSTIVSIISVPAPKIRNNRKNRVRNLSSNFEKSIENAKKTSELLIDSSSSGESELYDSESTSISILAQQSTIWIGNEDGEIFVFNYHDNIKNKYKEKTIKLQIPIIAMVYVEDNIFVSCSSKYQNQFIYFERKKDMTWDLQKRNILKDICNSKIDCMIAVGKRLCFSSENYIYLLLNGNVKKIEKKTRIGCNSDETISYMSIQGSNLFLGMTKSPNVKLLNAFTFELITEFSISPIINKTLSVVENIIRQHKMGCLKITSMTCAKGQLFIGTSAGIILSTNVNFSKNNFIPNFNVCDIAHAGSCNFLICANISTFDLLKFPTKSRRMSLNASLLERIEEIYLVSGGKGIDMTYYNTNISGNQNDIISKLNNFSDGNRPSQLISNTENMDAINHLLFWKI</sequence>
<dbReference type="GO" id="GO:0005085">
    <property type="term" value="F:guanyl-nucleotide exchange factor activity"/>
    <property type="evidence" value="ECO:0007669"/>
    <property type="project" value="UniProtKB-KW"/>
</dbReference>
<keyword evidence="1" id="KW-0344">Guanine-nucleotide releasing factor</keyword>
<dbReference type="InterPro" id="IPR001331">
    <property type="entry name" value="GDS_CDC24_CS"/>
</dbReference>
<name>A0A0N5BXS5_STREA</name>
<keyword evidence="4" id="KW-1185">Reference proteome</keyword>
<dbReference type="PANTHER" id="PTHR12877">
    <property type="entry name" value="RHO GUANINE NUCLEOTIDE EXCHANGE FACTOR"/>
    <property type="match status" value="1"/>
</dbReference>
<dbReference type="Proteomes" id="UP000046392">
    <property type="component" value="Unplaced"/>
</dbReference>
<feature type="domain" description="DH" evidence="3">
    <location>
        <begin position="486"/>
        <end position="674"/>
    </location>
</feature>
<organism evidence="4 5">
    <name type="scientific">Strongyloides papillosus</name>
    <name type="common">Intestinal threadworm</name>
    <dbReference type="NCBI Taxonomy" id="174720"/>
    <lineage>
        <taxon>Eukaryota</taxon>
        <taxon>Metazoa</taxon>
        <taxon>Ecdysozoa</taxon>
        <taxon>Nematoda</taxon>
        <taxon>Chromadorea</taxon>
        <taxon>Rhabditida</taxon>
        <taxon>Tylenchina</taxon>
        <taxon>Panagrolaimomorpha</taxon>
        <taxon>Strongyloidoidea</taxon>
        <taxon>Strongyloididae</taxon>
        <taxon>Strongyloides</taxon>
    </lineage>
</organism>
<dbReference type="PROSITE" id="PS50010">
    <property type="entry name" value="DH_2"/>
    <property type="match status" value="1"/>
</dbReference>
<evidence type="ECO:0000256" key="2">
    <source>
        <dbReference type="SAM" id="MobiDB-lite"/>
    </source>
</evidence>
<dbReference type="Pfam" id="PF00621">
    <property type="entry name" value="RhoGEF"/>
    <property type="match status" value="1"/>
</dbReference>
<dbReference type="Pfam" id="PF19056">
    <property type="entry name" value="WD40_2"/>
    <property type="match status" value="1"/>
</dbReference>
<dbReference type="CDD" id="cd00160">
    <property type="entry name" value="RhoGEF"/>
    <property type="match status" value="1"/>
</dbReference>
<dbReference type="InterPro" id="IPR011047">
    <property type="entry name" value="Quinoprotein_ADH-like_sf"/>
</dbReference>
<dbReference type="GO" id="GO:0030036">
    <property type="term" value="P:actin cytoskeleton organization"/>
    <property type="evidence" value="ECO:0007669"/>
    <property type="project" value="TreeGrafter"/>
</dbReference>